<evidence type="ECO:0000313" key="3">
    <source>
        <dbReference type="EMBL" id="BES91520.1"/>
    </source>
</evidence>
<name>A0ABN7B356_9HEMI</name>
<evidence type="ECO:0008006" key="6">
    <source>
        <dbReference type="Google" id="ProtNLM"/>
    </source>
</evidence>
<reference evidence="4 5" key="1">
    <citation type="submission" date="2023-09" db="EMBL/GenBank/DDBJ databases">
        <title>Nesidiocoris tenuis whole genome shotgun sequence.</title>
        <authorList>
            <person name="Shibata T."/>
            <person name="Shimoda M."/>
            <person name="Kobayashi T."/>
            <person name="Uehara T."/>
        </authorList>
    </citation>
    <scope>NUCLEOTIDE SEQUENCE [LARGE SCALE GENOMIC DNA]</scope>
    <source>
        <strain evidence="4 5">Japan</strain>
    </source>
</reference>
<evidence type="ECO:0000256" key="1">
    <source>
        <dbReference type="SAM" id="MobiDB-lite"/>
    </source>
</evidence>
<organism evidence="4 5">
    <name type="scientific">Nesidiocoris tenuis</name>
    <dbReference type="NCBI Taxonomy" id="355587"/>
    <lineage>
        <taxon>Eukaryota</taxon>
        <taxon>Metazoa</taxon>
        <taxon>Ecdysozoa</taxon>
        <taxon>Arthropoda</taxon>
        <taxon>Hexapoda</taxon>
        <taxon>Insecta</taxon>
        <taxon>Pterygota</taxon>
        <taxon>Neoptera</taxon>
        <taxon>Paraneoptera</taxon>
        <taxon>Hemiptera</taxon>
        <taxon>Heteroptera</taxon>
        <taxon>Panheteroptera</taxon>
        <taxon>Cimicomorpha</taxon>
        <taxon>Miridae</taxon>
        <taxon>Dicyphina</taxon>
        <taxon>Nesidiocoris</taxon>
    </lineage>
</organism>
<evidence type="ECO:0000256" key="2">
    <source>
        <dbReference type="SAM" id="SignalP"/>
    </source>
</evidence>
<dbReference type="EMBL" id="AP028916">
    <property type="protein sequence ID" value="BES98024.1"/>
    <property type="molecule type" value="Genomic_DNA"/>
</dbReference>
<dbReference type="Proteomes" id="UP001307889">
    <property type="component" value="Chromosome 2"/>
</dbReference>
<accession>A0ABN7B356</accession>
<gene>
    <name evidence="3" type="ORF">NTJ_04328</name>
    <name evidence="4" type="ORF">NTJ_10839</name>
</gene>
<dbReference type="EMBL" id="AP028910">
    <property type="protein sequence ID" value="BES91520.1"/>
    <property type="molecule type" value="Genomic_DNA"/>
</dbReference>
<evidence type="ECO:0000313" key="5">
    <source>
        <dbReference type="Proteomes" id="UP001307889"/>
    </source>
</evidence>
<sequence length="97" mass="10820">MLIELAEIVTWLSALHVCGATYCCRALLVPGIIETSSGDHLRRVLLQGAPGTTSVVKRTDLTQKYSWRKPSEIGPCTRKTPSLSRMLEPHRTGRRDM</sequence>
<keyword evidence="5" id="KW-1185">Reference proteome</keyword>
<feature type="chain" id="PRO_5045028768" description="Secreted protein" evidence="2">
    <location>
        <begin position="21"/>
        <end position="97"/>
    </location>
</feature>
<protein>
    <recommendedName>
        <fullName evidence="6">Secreted protein</fullName>
    </recommendedName>
</protein>
<dbReference type="Proteomes" id="UP001307889">
    <property type="component" value="Chromosome 8"/>
</dbReference>
<evidence type="ECO:0000313" key="4">
    <source>
        <dbReference type="EMBL" id="BES98024.1"/>
    </source>
</evidence>
<keyword evidence="2" id="KW-0732">Signal</keyword>
<feature type="signal peptide" evidence="2">
    <location>
        <begin position="1"/>
        <end position="20"/>
    </location>
</feature>
<proteinExistence type="predicted"/>
<feature type="compositionally biased region" description="Basic and acidic residues" evidence="1">
    <location>
        <begin position="87"/>
        <end position="97"/>
    </location>
</feature>
<reference evidence="4" key="2">
    <citation type="submission" date="2023-09" db="EMBL/GenBank/DDBJ databases">
        <authorList>
            <consortium name="Insect Design Technology Group"/>
            <person name="Shibata T."/>
            <person name="Kobayashi T."/>
            <person name="Uehara T."/>
        </authorList>
    </citation>
    <scope>NUCLEOTIDE SEQUENCE</scope>
    <source>
        <strain evidence="4">Japan</strain>
    </source>
</reference>
<feature type="region of interest" description="Disordered" evidence="1">
    <location>
        <begin position="77"/>
        <end position="97"/>
    </location>
</feature>